<name>A0AAP0CW70_9ASTR</name>
<comment type="caution">
    <text evidence="5">The sequence shown here is derived from an EMBL/GenBank/DDBJ whole genome shotgun (WGS) entry which is preliminary data.</text>
</comment>
<dbReference type="PANTHER" id="PTHR11176:SF56">
    <property type="entry name" value="RRM DOMAIN-CONTAINING PROTEIN"/>
    <property type="match status" value="1"/>
</dbReference>
<evidence type="ECO:0000313" key="6">
    <source>
        <dbReference type="Proteomes" id="UP001408789"/>
    </source>
</evidence>
<dbReference type="Gene3D" id="3.30.70.330">
    <property type="match status" value="1"/>
</dbReference>
<dbReference type="PROSITE" id="PS50102">
    <property type="entry name" value="RRM"/>
    <property type="match status" value="1"/>
</dbReference>
<dbReference type="InterPro" id="IPR000504">
    <property type="entry name" value="RRM_dom"/>
</dbReference>
<dbReference type="EMBL" id="JBCNJP010000018">
    <property type="protein sequence ID" value="KAK9064120.1"/>
    <property type="molecule type" value="Genomic_DNA"/>
</dbReference>
<keyword evidence="1 2" id="KW-0694">RNA-binding</keyword>
<evidence type="ECO:0000256" key="1">
    <source>
        <dbReference type="ARBA" id="ARBA00022884"/>
    </source>
</evidence>
<proteinExistence type="predicted"/>
<feature type="region of interest" description="Disordered" evidence="3">
    <location>
        <begin position="97"/>
        <end position="122"/>
    </location>
</feature>
<dbReference type="GO" id="GO:0003723">
    <property type="term" value="F:RNA binding"/>
    <property type="evidence" value="ECO:0007669"/>
    <property type="project" value="UniProtKB-UniRule"/>
</dbReference>
<dbReference type="Pfam" id="PF00076">
    <property type="entry name" value="RRM_1"/>
    <property type="match status" value="1"/>
</dbReference>
<dbReference type="InterPro" id="IPR012677">
    <property type="entry name" value="Nucleotide-bd_a/b_plait_sf"/>
</dbReference>
<reference evidence="5 6" key="1">
    <citation type="submission" date="2024-04" db="EMBL/GenBank/DDBJ databases">
        <title>The reference genome of an endangered Asteraceae, Deinandra increscens subsp. villosa, native to the Central Coast of California.</title>
        <authorList>
            <person name="Guilliams M."/>
            <person name="Hasenstab-Lehman K."/>
            <person name="Meyer R."/>
            <person name="Mcevoy S."/>
        </authorList>
    </citation>
    <scope>NUCLEOTIDE SEQUENCE [LARGE SCALE GENOMIC DNA]</scope>
    <source>
        <tissue evidence="5">Leaf</tissue>
    </source>
</reference>
<evidence type="ECO:0000313" key="5">
    <source>
        <dbReference type="EMBL" id="KAK9064120.1"/>
    </source>
</evidence>
<accession>A0AAP0CW70</accession>
<sequence>MTSGIRNAGPSDDTTLTKVFVGGLAWETPSDALNEHFEKYGDIVEAVVISDKITGRSKGYGFVTFNEPESAKKACEDPAPMINGRRANCNLASLGARRTKSPSIAPPHQNGTNLDVRPRSGGKTVTLPPSHVQWYYPPTPASHYINRQNHQTVVPYYGYAPATYVAAADVSYDHKLGYMGGAYMNGGNYGQLYPGQAMAGYPVHYYPQTGSMGFPTRSYIGPKASAPVILSKPTKATQTPGPTLDDMDNLRPPPLLVDDVPDNDIRLLADAVDGFFSTVPFFDPNGLRLGLRLGLRTWLGDGITDLVFVDLGELTRGEEPRGEETSWNEEFEMLCLLFRGDNVGSFMPFGLDSVSRRFDADGEETRPVEFSRSEEFEMLCLLFCGDDAGSFMLFGLDSVSRRFDIDGDRGDDVEGDRSSF</sequence>
<feature type="domain" description="RRM" evidence="4">
    <location>
        <begin position="17"/>
        <end position="101"/>
    </location>
</feature>
<dbReference type="SUPFAM" id="SSF54928">
    <property type="entry name" value="RNA-binding domain, RBD"/>
    <property type="match status" value="1"/>
</dbReference>
<keyword evidence="6" id="KW-1185">Reference proteome</keyword>
<dbReference type="Proteomes" id="UP001408789">
    <property type="component" value="Unassembled WGS sequence"/>
</dbReference>
<dbReference type="AlphaFoldDB" id="A0AAP0CW70"/>
<protein>
    <recommendedName>
        <fullName evidence="4">RRM domain-containing protein</fullName>
    </recommendedName>
</protein>
<dbReference type="SMART" id="SM00360">
    <property type="entry name" value="RRM"/>
    <property type="match status" value="1"/>
</dbReference>
<dbReference type="InterPro" id="IPR035979">
    <property type="entry name" value="RBD_domain_sf"/>
</dbReference>
<organism evidence="5 6">
    <name type="scientific">Deinandra increscens subsp. villosa</name>
    <dbReference type="NCBI Taxonomy" id="3103831"/>
    <lineage>
        <taxon>Eukaryota</taxon>
        <taxon>Viridiplantae</taxon>
        <taxon>Streptophyta</taxon>
        <taxon>Embryophyta</taxon>
        <taxon>Tracheophyta</taxon>
        <taxon>Spermatophyta</taxon>
        <taxon>Magnoliopsida</taxon>
        <taxon>eudicotyledons</taxon>
        <taxon>Gunneridae</taxon>
        <taxon>Pentapetalae</taxon>
        <taxon>asterids</taxon>
        <taxon>campanulids</taxon>
        <taxon>Asterales</taxon>
        <taxon>Asteraceae</taxon>
        <taxon>Asteroideae</taxon>
        <taxon>Heliantheae alliance</taxon>
        <taxon>Madieae</taxon>
        <taxon>Madiinae</taxon>
        <taxon>Deinandra</taxon>
    </lineage>
</organism>
<evidence type="ECO:0000259" key="4">
    <source>
        <dbReference type="PROSITE" id="PS50102"/>
    </source>
</evidence>
<evidence type="ECO:0000256" key="3">
    <source>
        <dbReference type="SAM" id="MobiDB-lite"/>
    </source>
</evidence>
<dbReference type="PANTHER" id="PTHR11176">
    <property type="entry name" value="BOULE-RELATED"/>
    <property type="match status" value="1"/>
</dbReference>
<gene>
    <name evidence="5" type="ORF">SSX86_017992</name>
</gene>
<evidence type="ECO:0000256" key="2">
    <source>
        <dbReference type="PROSITE-ProRule" id="PRU00176"/>
    </source>
</evidence>